<comment type="catalytic activity">
    <reaction evidence="7">
        <text>a 1-acyl-sn-glycero-3-phosphate + an acyl-CoA = a 1,2-diacyl-sn-glycero-3-phosphate + CoA</text>
        <dbReference type="Rhea" id="RHEA:19709"/>
        <dbReference type="ChEBI" id="CHEBI:57287"/>
        <dbReference type="ChEBI" id="CHEBI:57970"/>
        <dbReference type="ChEBI" id="CHEBI:58342"/>
        <dbReference type="ChEBI" id="CHEBI:58608"/>
        <dbReference type="EC" id="2.3.1.51"/>
    </reaction>
</comment>
<dbReference type="CDD" id="cd07989">
    <property type="entry name" value="LPLAT_AGPAT-like"/>
    <property type="match status" value="1"/>
</dbReference>
<dbReference type="Pfam" id="PF01553">
    <property type="entry name" value="Acyltransferase"/>
    <property type="match status" value="1"/>
</dbReference>
<evidence type="ECO:0000259" key="8">
    <source>
        <dbReference type="SMART" id="SM00563"/>
    </source>
</evidence>
<dbReference type="SUPFAM" id="SSF69593">
    <property type="entry name" value="Glycerol-3-phosphate (1)-acyltransferase"/>
    <property type="match status" value="1"/>
</dbReference>
<dbReference type="PANTHER" id="PTHR10434:SF64">
    <property type="entry name" value="1-ACYL-SN-GLYCEROL-3-PHOSPHATE ACYLTRANSFERASE-RELATED"/>
    <property type="match status" value="1"/>
</dbReference>
<dbReference type="InterPro" id="IPR002123">
    <property type="entry name" value="Plipid/glycerol_acylTrfase"/>
</dbReference>
<evidence type="ECO:0000313" key="10">
    <source>
        <dbReference type="Proteomes" id="UP000824223"/>
    </source>
</evidence>
<proteinExistence type="inferred from homology"/>
<keyword evidence="3 7" id="KW-0444">Lipid biosynthesis</keyword>
<keyword evidence="6 7" id="KW-0012">Acyltransferase</keyword>
<reference evidence="9" key="1">
    <citation type="journal article" date="2021" name="PeerJ">
        <title>Extensive microbial diversity within the chicken gut microbiome revealed by metagenomics and culture.</title>
        <authorList>
            <person name="Gilroy R."/>
            <person name="Ravi A."/>
            <person name="Getino M."/>
            <person name="Pursley I."/>
            <person name="Horton D.L."/>
            <person name="Alikhan N.F."/>
            <person name="Baker D."/>
            <person name="Gharbi K."/>
            <person name="Hall N."/>
            <person name="Watson M."/>
            <person name="Adriaenssens E.M."/>
            <person name="Foster-Nyarko E."/>
            <person name="Jarju S."/>
            <person name="Secka A."/>
            <person name="Antonio M."/>
            <person name="Oren A."/>
            <person name="Chaudhuri R.R."/>
            <person name="La Ragione R."/>
            <person name="Hildebrand F."/>
            <person name="Pallen M.J."/>
        </authorList>
    </citation>
    <scope>NUCLEOTIDE SEQUENCE</scope>
    <source>
        <strain evidence="9">ChiSjej2B20-11307</strain>
    </source>
</reference>
<dbReference type="EMBL" id="DXAK01000048">
    <property type="protein sequence ID" value="HJA07468.1"/>
    <property type="molecule type" value="Genomic_DNA"/>
</dbReference>
<name>A0A9D2HAA9_9FIRM</name>
<comment type="domain">
    <text evidence="7">The HXXXXD motif is essential for acyltransferase activity and may constitute the binding site for the phosphate moiety of the glycerol-3-phosphate.</text>
</comment>
<keyword evidence="7" id="KW-0594">Phospholipid biosynthesis</keyword>
<comment type="pathway">
    <text evidence="1">Lipid metabolism.</text>
</comment>
<protein>
    <recommendedName>
        <fullName evidence="7">1-acyl-sn-glycerol-3-phosphate acyltransferase</fullName>
        <ecNumber evidence="7">2.3.1.51</ecNumber>
    </recommendedName>
</protein>
<reference evidence="9" key="2">
    <citation type="submission" date="2021-04" db="EMBL/GenBank/DDBJ databases">
        <authorList>
            <person name="Gilroy R."/>
        </authorList>
    </citation>
    <scope>NUCLEOTIDE SEQUENCE</scope>
    <source>
        <strain evidence="9">ChiSjej2B20-11307</strain>
    </source>
</reference>
<evidence type="ECO:0000256" key="5">
    <source>
        <dbReference type="ARBA" id="ARBA00023098"/>
    </source>
</evidence>
<dbReference type="AlphaFoldDB" id="A0A9D2HAA9"/>
<keyword evidence="4 7" id="KW-0808">Transferase</keyword>
<dbReference type="GO" id="GO:0006654">
    <property type="term" value="P:phosphatidic acid biosynthetic process"/>
    <property type="evidence" value="ECO:0007669"/>
    <property type="project" value="TreeGrafter"/>
</dbReference>
<dbReference type="GO" id="GO:0016020">
    <property type="term" value="C:membrane"/>
    <property type="evidence" value="ECO:0007669"/>
    <property type="project" value="InterPro"/>
</dbReference>
<dbReference type="InterPro" id="IPR004552">
    <property type="entry name" value="AGP_acyltrans"/>
</dbReference>
<evidence type="ECO:0000256" key="1">
    <source>
        <dbReference type="ARBA" id="ARBA00005189"/>
    </source>
</evidence>
<dbReference type="EC" id="2.3.1.51" evidence="7"/>
<comment type="caution">
    <text evidence="9">The sequence shown here is derived from an EMBL/GenBank/DDBJ whole genome shotgun (WGS) entry which is preliminary data.</text>
</comment>
<sequence>MFRFICVVIFLITFLIVTIPVLAAEWLIGKFNPKARDISSMYIVRWGFRVVLKLAGVQATVIGEENVPDGPALFIGNHRSYFDILLTYSHCKRPMGFIAKKEMKRYLTLSLWMRRIYCLFLDREDPKAGLKTILTAVDYIKQGISIFVFPEGTRNDGEELSMLPFKDGALKIATKTSCPVIPVSMNNMAQIFENHLPKIKKTHVVIEYGKPIYPDELDKDTKRHIGDYVENIIRETIHKNATLIENQ</sequence>
<feature type="domain" description="Phospholipid/glycerol acyltransferase" evidence="8">
    <location>
        <begin position="72"/>
        <end position="188"/>
    </location>
</feature>
<keyword evidence="5 7" id="KW-0443">Lipid metabolism</keyword>
<evidence type="ECO:0000256" key="2">
    <source>
        <dbReference type="ARBA" id="ARBA00008655"/>
    </source>
</evidence>
<dbReference type="NCBIfam" id="TIGR00530">
    <property type="entry name" value="AGP_acyltrn"/>
    <property type="match status" value="1"/>
</dbReference>
<evidence type="ECO:0000256" key="4">
    <source>
        <dbReference type="ARBA" id="ARBA00022679"/>
    </source>
</evidence>
<evidence type="ECO:0000256" key="6">
    <source>
        <dbReference type="ARBA" id="ARBA00023315"/>
    </source>
</evidence>
<gene>
    <name evidence="9" type="ORF">H9798_10075</name>
</gene>
<evidence type="ECO:0000313" key="9">
    <source>
        <dbReference type="EMBL" id="HJA07468.1"/>
    </source>
</evidence>
<keyword evidence="7" id="KW-1208">Phospholipid metabolism</keyword>
<organism evidence="9 10">
    <name type="scientific">Candidatus Mediterraneibacter pullicola</name>
    <dbReference type="NCBI Taxonomy" id="2838682"/>
    <lineage>
        <taxon>Bacteria</taxon>
        <taxon>Bacillati</taxon>
        <taxon>Bacillota</taxon>
        <taxon>Clostridia</taxon>
        <taxon>Lachnospirales</taxon>
        <taxon>Lachnospiraceae</taxon>
        <taxon>Mediterraneibacter</taxon>
    </lineage>
</organism>
<comment type="similarity">
    <text evidence="2 7">Belongs to the 1-acyl-sn-glycerol-3-phosphate acyltransferase family.</text>
</comment>
<accession>A0A9D2HAA9</accession>
<evidence type="ECO:0000256" key="3">
    <source>
        <dbReference type="ARBA" id="ARBA00022516"/>
    </source>
</evidence>
<dbReference type="Proteomes" id="UP000824223">
    <property type="component" value="Unassembled WGS sequence"/>
</dbReference>
<dbReference type="PANTHER" id="PTHR10434">
    <property type="entry name" value="1-ACYL-SN-GLYCEROL-3-PHOSPHATE ACYLTRANSFERASE"/>
    <property type="match status" value="1"/>
</dbReference>
<evidence type="ECO:0000256" key="7">
    <source>
        <dbReference type="RuleBase" id="RU361267"/>
    </source>
</evidence>
<dbReference type="GO" id="GO:0003841">
    <property type="term" value="F:1-acylglycerol-3-phosphate O-acyltransferase activity"/>
    <property type="evidence" value="ECO:0007669"/>
    <property type="project" value="UniProtKB-UniRule"/>
</dbReference>
<dbReference type="SMART" id="SM00563">
    <property type="entry name" value="PlsC"/>
    <property type="match status" value="1"/>
</dbReference>